<evidence type="ECO:0000313" key="3">
    <source>
        <dbReference type="Proteomes" id="UP001055117"/>
    </source>
</evidence>
<dbReference type="RefSeq" id="WP_238272969.1">
    <property type="nucleotide sequence ID" value="NZ_BPQG01000081.1"/>
</dbReference>
<sequence length="218" mass="25300">MSDIKYRDLLQIPLPPVPPEGFVDEDRTASKPRSPGKHRVKPWPTAAEREWEIDRHEFQWELPDAAYDRFRDWAMRVEAGEAKAVALAAWRSISVLCRRPPGKRDFLMHPENVLFDISDAIHNDAFDDPDDEDMSHEGYERRFELQMAIGQEIIEQIFGPDPGNLILLMTQHCYEGQGDPEYELGGQQERAEARLKLGIATKRDHEIFAQDPMDRYWA</sequence>
<evidence type="ECO:0000256" key="1">
    <source>
        <dbReference type="SAM" id="MobiDB-lite"/>
    </source>
</evidence>
<dbReference type="Proteomes" id="UP001055117">
    <property type="component" value="Unassembled WGS sequence"/>
</dbReference>
<dbReference type="EMBL" id="BPQG01000081">
    <property type="protein sequence ID" value="GJD46567.1"/>
    <property type="molecule type" value="Genomic_DNA"/>
</dbReference>
<gene>
    <name evidence="2" type="ORF">AFCDBAGC_4449</name>
</gene>
<accession>A0ABQ4QPN5</accession>
<organism evidence="2 3">
    <name type="scientific">Methylobacterium cerastii</name>
    <dbReference type="NCBI Taxonomy" id="932741"/>
    <lineage>
        <taxon>Bacteria</taxon>
        <taxon>Pseudomonadati</taxon>
        <taxon>Pseudomonadota</taxon>
        <taxon>Alphaproteobacteria</taxon>
        <taxon>Hyphomicrobiales</taxon>
        <taxon>Methylobacteriaceae</taxon>
        <taxon>Methylobacterium</taxon>
    </lineage>
</organism>
<proteinExistence type="predicted"/>
<protein>
    <submittedName>
        <fullName evidence="2">Uncharacterized protein</fullName>
    </submittedName>
</protein>
<keyword evidence="3" id="KW-1185">Reference proteome</keyword>
<evidence type="ECO:0000313" key="2">
    <source>
        <dbReference type="EMBL" id="GJD46567.1"/>
    </source>
</evidence>
<feature type="region of interest" description="Disordered" evidence="1">
    <location>
        <begin position="12"/>
        <end position="44"/>
    </location>
</feature>
<reference evidence="2 3" key="1">
    <citation type="journal article" date="2021" name="Front. Microbiol.">
        <title>Comprehensive Comparative Genomics and Phenotyping of Methylobacterium Species.</title>
        <authorList>
            <person name="Alessa O."/>
            <person name="Ogura Y."/>
            <person name="Fujitani Y."/>
            <person name="Takami H."/>
            <person name="Hayashi T."/>
            <person name="Sahin N."/>
            <person name="Tani A."/>
        </authorList>
    </citation>
    <scope>NUCLEOTIDE SEQUENCE [LARGE SCALE GENOMIC DNA]</scope>
    <source>
        <strain evidence="2 3">DSM 23679</strain>
    </source>
</reference>
<comment type="caution">
    <text evidence="2">The sequence shown here is derived from an EMBL/GenBank/DDBJ whole genome shotgun (WGS) entry which is preliminary data.</text>
</comment>
<name>A0ABQ4QPN5_9HYPH</name>